<dbReference type="InterPro" id="IPR052539">
    <property type="entry name" value="MGD_biosynthesis_adapter"/>
</dbReference>
<dbReference type="NCBIfam" id="TIGR00176">
    <property type="entry name" value="mobB"/>
    <property type="match status" value="1"/>
</dbReference>
<dbReference type="Gene3D" id="3.40.50.300">
    <property type="entry name" value="P-loop containing nucleotide triphosphate hydrolases"/>
    <property type="match status" value="1"/>
</dbReference>
<dbReference type="OrthoDB" id="9786803at2"/>
<evidence type="ECO:0000313" key="3">
    <source>
        <dbReference type="Proteomes" id="UP000480185"/>
    </source>
</evidence>
<dbReference type="AlphaFoldDB" id="A0A6G1X3Y3"/>
<comment type="caution">
    <text evidence="2">The sequence shown here is derived from an EMBL/GenBank/DDBJ whole genome shotgun (WGS) entry which is preliminary data.</text>
</comment>
<dbReference type="RefSeq" id="WP_153727573.1">
    <property type="nucleotide sequence ID" value="NZ_WJNH01000002.1"/>
</dbReference>
<dbReference type="SUPFAM" id="SSF52540">
    <property type="entry name" value="P-loop containing nucleoside triphosphate hydrolases"/>
    <property type="match status" value="1"/>
</dbReference>
<protein>
    <submittedName>
        <fullName evidence="2">Molybdopterin-guanine dinucleotide biosynthesis protein B</fullName>
    </submittedName>
</protein>
<sequence>MTRIIQVVGFKNVGKTTLVEHLIKYFSQIGYKVGSVKHDAHDFDIDNPHTDSWRHREAGAEITAITSPYQSAILEQRPKALSQITKQMTGVDIVLVEGFKQERYPKVVLIRSEDDFHLLQNLENVVCYMSWISNLPTEKPVFEIQAHEELFHFIKKNL</sequence>
<name>A0A6G1X3Y3_9BACI</name>
<dbReference type="PANTHER" id="PTHR40072:SF1">
    <property type="entry name" value="MOLYBDOPTERIN-GUANINE DINUCLEOTIDE BIOSYNTHESIS ADAPTER PROTEIN"/>
    <property type="match status" value="1"/>
</dbReference>
<feature type="domain" description="Molybdopterin-guanine dinucleotide biosynthesis protein B (MobB)" evidence="1">
    <location>
        <begin position="4"/>
        <end position="127"/>
    </location>
</feature>
<dbReference type="InterPro" id="IPR004435">
    <property type="entry name" value="MobB_dom"/>
</dbReference>
<dbReference type="InterPro" id="IPR027417">
    <property type="entry name" value="P-loop_NTPase"/>
</dbReference>
<evidence type="ECO:0000313" key="2">
    <source>
        <dbReference type="EMBL" id="MRG85657.1"/>
    </source>
</evidence>
<dbReference type="Proteomes" id="UP000480185">
    <property type="component" value="Unassembled WGS sequence"/>
</dbReference>
<gene>
    <name evidence="2" type="primary">mobB</name>
    <name evidence="2" type="ORF">GH754_04830</name>
</gene>
<dbReference type="Pfam" id="PF03205">
    <property type="entry name" value="MobB"/>
    <property type="match status" value="1"/>
</dbReference>
<keyword evidence="3" id="KW-1185">Reference proteome</keyword>
<organism evidence="2 3">
    <name type="scientific">Salinibacillus xinjiangensis</name>
    <dbReference type="NCBI Taxonomy" id="1229268"/>
    <lineage>
        <taxon>Bacteria</taxon>
        <taxon>Bacillati</taxon>
        <taxon>Bacillota</taxon>
        <taxon>Bacilli</taxon>
        <taxon>Bacillales</taxon>
        <taxon>Bacillaceae</taxon>
        <taxon>Salinibacillus</taxon>
    </lineage>
</organism>
<dbReference type="CDD" id="cd03116">
    <property type="entry name" value="MobB"/>
    <property type="match status" value="1"/>
</dbReference>
<accession>A0A6G1X3Y3</accession>
<evidence type="ECO:0000259" key="1">
    <source>
        <dbReference type="Pfam" id="PF03205"/>
    </source>
</evidence>
<dbReference type="GO" id="GO:0005525">
    <property type="term" value="F:GTP binding"/>
    <property type="evidence" value="ECO:0007669"/>
    <property type="project" value="InterPro"/>
</dbReference>
<dbReference type="EMBL" id="WJNH01000002">
    <property type="protein sequence ID" value="MRG85657.1"/>
    <property type="molecule type" value="Genomic_DNA"/>
</dbReference>
<dbReference type="PANTHER" id="PTHR40072">
    <property type="entry name" value="MOLYBDOPTERIN-GUANINE DINUCLEOTIDE BIOSYNTHESIS ADAPTER PROTEIN-RELATED"/>
    <property type="match status" value="1"/>
</dbReference>
<dbReference type="GO" id="GO:0006777">
    <property type="term" value="P:Mo-molybdopterin cofactor biosynthetic process"/>
    <property type="evidence" value="ECO:0007669"/>
    <property type="project" value="InterPro"/>
</dbReference>
<proteinExistence type="predicted"/>
<reference evidence="2 3" key="1">
    <citation type="submission" date="2019-11" db="EMBL/GenBank/DDBJ databases">
        <authorList>
            <person name="Li J."/>
        </authorList>
    </citation>
    <scope>NUCLEOTIDE SEQUENCE [LARGE SCALE GENOMIC DNA]</scope>
    <source>
        <strain evidence="2 3">J4</strain>
    </source>
</reference>